<sequence>MSVQKTVVVTGASQGIGAGIVQTFLDKGYNVVGTSRRISETTPFDRADRLELVDGDVSDPDTAERVAQRAIDRFGSVDALVNNAGIFFTKPFLEYTVDDFRKLSATNVEGFILFTNHAIRQMLRQKSGGSIVTITSSLTDHPIAGVNASLPMITKGGLNAITKSLALEFAADNIRVNAVSPGVVDTPLHASNPKDFLKSLSPMGTITAVQEIVDGVVYLTESANITGEVLHVDNGAHLGKW</sequence>
<keyword evidence="4" id="KW-1185">Reference proteome</keyword>
<gene>
    <name evidence="3" type="ORF">AS026_23055</name>
</gene>
<evidence type="ECO:0000313" key="3">
    <source>
        <dbReference type="EMBL" id="KWV41668.1"/>
    </source>
</evidence>
<comment type="similarity">
    <text evidence="1">Belongs to the short-chain dehydrogenases/reductases (SDR) family.</text>
</comment>
<accession>A0A109J3H1</accession>
<comment type="caution">
    <text evidence="3">The sequence shown here is derived from an EMBL/GenBank/DDBJ whole genome shotgun (WGS) entry which is preliminary data.</text>
</comment>
<dbReference type="GO" id="GO:0016491">
    <property type="term" value="F:oxidoreductase activity"/>
    <property type="evidence" value="ECO:0007669"/>
    <property type="project" value="UniProtKB-KW"/>
</dbReference>
<dbReference type="PANTHER" id="PTHR43639">
    <property type="entry name" value="OXIDOREDUCTASE, SHORT-CHAIN DEHYDROGENASE/REDUCTASE FAMILY (AFU_ORTHOLOGUE AFUA_5G02870)"/>
    <property type="match status" value="1"/>
</dbReference>
<proteinExistence type="inferred from homology"/>
<evidence type="ECO:0000256" key="1">
    <source>
        <dbReference type="ARBA" id="ARBA00006484"/>
    </source>
</evidence>
<dbReference type="FunFam" id="3.40.50.720:FF:000084">
    <property type="entry name" value="Short-chain dehydrogenase reductase"/>
    <property type="match status" value="1"/>
</dbReference>
<dbReference type="EMBL" id="LNCD01000139">
    <property type="protein sequence ID" value="KWV41668.1"/>
    <property type="molecule type" value="Genomic_DNA"/>
</dbReference>
<dbReference type="InterPro" id="IPR036291">
    <property type="entry name" value="NAD(P)-bd_dom_sf"/>
</dbReference>
<dbReference type="PRINTS" id="PR00081">
    <property type="entry name" value="GDHRDH"/>
</dbReference>
<reference evidence="3 4" key="1">
    <citation type="submission" date="2015-11" db="EMBL/GenBank/DDBJ databases">
        <title>Draft Genome Sequence of the Strain BR 10423 (Rhizobium sp.) isolated from nodules of Mimosa pudica.</title>
        <authorList>
            <person name="Barauna A.C."/>
            <person name="Zilli J.E."/>
            <person name="Simoes-Araujo J.L."/>
            <person name="Reis V.M."/>
            <person name="James E.K."/>
            <person name="Reis F.B.Jr."/>
            <person name="Rouws L.F."/>
            <person name="Passos S.R."/>
            <person name="Gois S.R."/>
        </authorList>
    </citation>
    <scope>NUCLEOTIDE SEQUENCE [LARGE SCALE GENOMIC DNA]</scope>
    <source>
        <strain evidence="3 4">BR10423</strain>
    </source>
</reference>
<dbReference type="Gene3D" id="3.40.50.720">
    <property type="entry name" value="NAD(P)-binding Rossmann-like Domain"/>
    <property type="match status" value="1"/>
</dbReference>
<dbReference type="Proteomes" id="UP000068164">
    <property type="component" value="Unassembled WGS sequence"/>
</dbReference>
<dbReference type="PRINTS" id="PR00080">
    <property type="entry name" value="SDRFAMILY"/>
</dbReference>
<name>A0A109J3H1_9HYPH</name>
<dbReference type="OrthoDB" id="9787298at2"/>
<dbReference type="InterPro" id="IPR002347">
    <property type="entry name" value="SDR_fam"/>
</dbReference>
<dbReference type="SUPFAM" id="SSF51735">
    <property type="entry name" value="NAD(P)-binding Rossmann-fold domains"/>
    <property type="match status" value="1"/>
</dbReference>
<keyword evidence="2" id="KW-0560">Oxidoreductase</keyword>
<dbReference type="CDD" id="cd05233">
    <property type="entry name" value="SDR_c"/>
    <property type="match status" value="1"/>
</dbReference>
<evidence type="ECO:0000256" key="2">
    <source>
        <dbReference type="ARBA" id="ARBA00023002"/>
    </source>
</evidence>
<organism evidence="3 4">
    <name type="scientific">Rhizobium altiplani</name>
    <dbReference type="NCBI Taxonomy" id="1864509"/>
    <lineage>
        <taxon>Bacteria</taxon>
        <taxon>Pseudomonadati</taxon>
        <taxon>Pseudomonadota</taxon>
        <taxon>Alphaproteobacteria</taxon>
        <taxon>Hyphomicrobiales</taxon>
        <taxon>Rhizobiaceae</taxon>
        <taxon>Rhizobium/Agrobacterium group</taxon>
        <taxon>Rhizobium</taxon>
    </lineage>
</organism>
<dbReference type="Pfam" id="PF13561">
    <property type="entry name" value="adh_short_C2"/>
    <property type="match status" value="1"/>
</dbReference>
<dbReference type="RefSeq" id="WP_025658976.1">
    <property type="nucleotide sequence ID" value="NZ_JBBNAS010000465.1"/>
</dbReference>
<protein>
    <submittedName>
        <fullName evidence="3">3-oxoacyl-ACP reductase</fullName>
    </submittedName>
</protein>
<evidence type="ECO:0000313" key="4">
    <source>
        <dbReference type="Proteomes" id="UP000068164"/>
    </source>
</evidence>
<dbReference type="PANTHER" id="PTHR43639:SF1">
    <property type="entry name" value="SHORT-CHAIN DEHYDROGENASE_REDUCTASE FAMILY PROTEIN"/>
    <property type="match status" value="1"/>
</dbReference>
<dbReference type="AlphaFoldDB" id="A0A109J3H1"/>